<reference evidence="11" key="2">
    <citation type="journal article" date="2023" name="Plants (Basel)">
        <title>Annotation of the Turnera subulata (Passifloraceae) Draft Genome Reveals the S-Locus Evolved after the Divergence of Turneroideae from Passifloroideae in a Stepwise Manner.</title>
        <authorList>
            <person name="Henning P.M."/>
            <person name="Roalson E.H."/>
            <person name="Mir W."/>
            <person name="McCubbin A.G."/>
            <person name="Shore J.S."/>
        </authorList>
    </citation>
    <scope>NUCLEOTIDE SEQUENCE</scope>
    <source>
        <strain evidence="11">F60SS</strain>
    </source>
</reference>
<dbReference type="Pfam" id="PF00722">
    <property type="entry name" value="Glyco_hydro_16"/>
    <property type="match status" value="1"/>
</dbReference>
<evidence type="ECO:0000259" key="10">
    <source>
        <dbReference type="PROSITE" id="PS51762"/>
    </source>
</evidence>
<dbReference type="GO" id="GO:0004553">
    <property type="term" value="F:hydrolase activity, hydrolyzing O-glycosyl compounds"/>
    <property type="evidence" value="ECO:0007669"/>
    <property type="project" value="InterPro"/>
</dbReference>
<evidence type="ECO:0000256" key="2">
    <source>
        <dbReference type="ARBA" id="ARBA00022523"/>
    </source>
</evidence>
<keyword evidence="12" id="KW-1185">Reference proteome</keyword>
<organism evidence="11 12">
    <name type="scientific">Turnera subulata</name>
    <dbReference type="NCBI Taxonomy" id="218843"/>
    <lineage>
        <taxon>Eukaryota</taxon>
        <taxon>Viridiplantae</taxon>
        <taxon>Streptophyta</taxon>
        <taxon>Embryophyta</taxon>
        <taxon>Tracheophyta</taxon>
        <taxon>Spermatophyta</taxon>
        <taxon>Magnoliopsida</taxon>
        <taxon>eudicotyledons</taxon>
        <taxon>Gunneridae</taxon>
        <taxon>Pentapetalae</taxon>
        <taxon>rosids</taxon>
        <taxon>fabids</taxon>
        <taxon>Malpighiales</taxon>
        <taxon>Passifloraceae</taxon>
        <taxon>Turnera</taxon>
    </lineage>
</organism>
<keyword evidence="4 9" id="KW-0808">Transferase</keyword>
<dbReference type="InterPro" id="IPR016455">
    <property type="entry name" value="XTH"/>
</dbReference>
<dbReference type="PANTHER" id="PTHR31062">
    <property type="entry name" value="XYLOGLUCAN ENDOTRANSGLUCOSYLASE/HYDROLASE PROTEIN 8-RELATED"/>
    <property type="match status" value="1"/>
</dbReference>
<feature type="domain" description="GH16" evidence="10">
    <location>
        <begin position="35"/>
        <end position="230"/>
    </location>
</feature>
<evidence type="ECO:0000256" key="5">
    <source>
        <dbReference type="ARBA" id="ARBA00022801"/>
    </source>
</evidence>
<keyword evidence="1 9" id="KW-0134">Cell wall</keyword>
<reference evidence="11" key="1">
    <citation type="submission" date="2022-02" db="EMBL/GenBank/DDBJ databases">
        <authorList>
            <person name="Henning P.M."/>
            <person name="McCubbin A.G."/>
            <person name="Shore J.S."/>
        </authorList>
    </citation>
    <scope>NUCLEOTIDE SEQUENCE</scope>
    <source>
        <strain evidence="11">F60SS</strain>
        <tissue evidence="11">Leaves</tissue>
    </source>
</reference>
<keyword evidence="9" id="KW-0961">Cell wall biogenesis/degradation</keyword>
<keyword evidence="6" id="KW-1015">Disulfide bond</keyword>
<dbReference type="AlphaFoldDB" id="A0A9Q0F635"/>
<comment type="function">
    <text evidence="9">Catalyzes xyloglucan endohydrolysis (XEH) and/or endotransglycosylation (XET). Cleaves and religates xyloglucan polymers, an essential constituent of the primary cell wall, and thereby participates in cell wall construction of growing tissues.</text>
</comment>
<dbReference type="EMBL" id="JAKUCV010006909">
    <property type="protein sequence ID" value="KAJ4825432.1"/>
    <property type="molecule type" value="Genomic_DNA"/>
</dbReference>
<evidence type="ECO:0000313" key="12">
    <source>
        <dbReference type="Proteomes" id="UP001141552"/>
    </source>
</evidence>
<comment type="PTM">
    <text evidence="9">Contains at least one intrachain disulfide bond essential for its enzymatic activity.</text>
</comment>
<dbReference type="GO" id="GO:0042546">
    <property type="term" value="P:cell wall biogenesis"/>
    <property type="evidence" value="ECO:0007669"/>
    <property type="project" value="InterPro"/>
</dbReference>
<evidence type="ECO:0000256" key="4">
    <source>
        <dbReference type="ARBA" id="ARBA00022679"/>
    </source>
</evidence>
<keyword evidence="9" id="KW-0732">Signal</keyword>
<dbReference type="InterPro" id="IPR013320">
    <property type="entry name" value="ConA-like_dom_sf"/>
</dbReference>
<protein>
    <recommendedName>
        <fullName evidence="9">Xyloglucan endotransglucosylase/hydrolase</fullName>
        <ecNumber evidence="9">2.4.1.207</ecNumber>
    </recommendedName>
</protein>
<evidence type="ECO:0000256" key="1">
    <source>
        <dbReference type="ARBA" id="ARBA00022512"/>
    </source>
</evidence>
<feature type="chain" id="PRO_5040546145" description="Xyloglucan endotransglucosylase/hydrolase" evidence="9">
    <location>
        <begin position="23"/>
        <end position="298"/>
    </location>
</feature>
<dbReference type="InterPro" id="IPR044791">
    <property type="entry name" value="Beta-glucanase/XTH"/>
</dbReference>
<dbReference type="EC" id="2.4.1.207" evidence="9"/>
<dbReference type="GO" id="GO:0048046">
    <property type="term" value="C:apoplast"/>
    <property type="evidence" value="ECO:0007669"/>
    <property type="project" value="UniProtKB-SubCell"/>
</dbReference>
<keyword evidence="2 9" id="KW-0052">Apoplast</keyword>
<dbReference type="InterPro" id="IPR010713">
    <property type="entry name" value="XET_C"/>
</dbReference>
<dbReference type="Gene3D" id="2.60.120.200">
    <property type="match status" value="1"/>
</dbReference>
<feature type="signal peptide" evidence="9">
    <location>
        <begin position="1"/>
        <end position="22"/>
    </location>
</feature>
<feature type="active site" description="Proton donor" evidence="8">
    <location>
        <position position="119"/>
    </location>
</feature>
<gene>
    <name evidence="11" type="ORF">Tsubulata_010363</name>
</gene>
<dbReference type="PIRSF" id="PIRSF005604">
    <property type="entry name" value="XET"/>
    <property type="match status" value="1"/>
</dbReference>
<dbReference type="GO" id="GO:0071555">
    <property type="term" value="P:cell wall organization"/>
    <property type="evidence" value="ECO:0007669"/>
    <property type="project" value="UniProtKB-KW"/>
</dbReference>
<dbReference type="SUPFAM" id="SSF49899">
    <property type="entry name" value="Concanavalin A-like lectins/glucanases"/>
    <property type="match status" value="1"/>
</dbReference>
<dbReference type="CDD" id="cd02176">
    <property type="entry name" value="GH16_XET"/>
    <property type="match status" value="1"/>
</dbReference>
<dbReference type="Pfam" id="PF06955">
    <property type="entry name" value="XET_C"/>
    <property type="match status" value="1"/>
</dbReference>
<sequence>MAISRLGLFIFFVAFFPTSGLSKKHPRNIGNNVFTSFNEAFLPLFGNDHVIVQPDDPKSVQISLDRSSGSGFISKEFYIHGFFSASIKLPANYTAGVVATFYASNNIQYPDNHDEIDFEFLGNIKSKDWLLQTNVYGNGSTSKGREERYTLWFDPSQDFHTYSILWTSKSIIFYVDDVPIRETQRVEAMGGDYPAKPMSLFATIWDGSDWATSGGKYKVDYNFSPFVARYSDLELVGCTIDPTQKQPKCNFPVEQFAGLTKTDKTVMKNHRTKYMIYSYCYDKSRYPVPLPECVPWQW</sequence>
<dbReference type="InterPro" id="IPR000757">
    <property type="entry name" value="Beta-glucanase-like"/>
</dbReference>
<keyword evidence="5 9" id="KW-0378">Hydrolase</keyword>
<dbReference type="PROSITE" id="PS51762">
    <property type="entry name" value="GH16_2"/>
    <property type="match status" value="1"/>
</dbReference>
<comment type="caution">
    <text evidence="11">The sequence shown here is derived from an EMBL/GenBank/DDBJ whole genome shotgun (WGS) entry which is preliminary data.</text>
</comment>
<feature type="active site" description="Nucleophile" evidence="8">
    <location>
        <position position="115"/>
    </location>
</feature>
<accession>A0A9Q0F635</accession>
<comment type="subcellular location">
    <subcellularLocation>
        <location evidence="9">Secreted</location>
        <location evidence="9">Cell wall</location>
    </subcellularLocation>
    <subcellularLocation>
        <location evidence="9">Secreted</location>
        <location evidence="9">Extracellular space</location>
        <location evidence="9">Apoplast</location>
    </subcellularLocation>
</comment>
<evidence type="ECO:0000256" key="7">
    <source>
        <dbReference type="ARBA" id="ARBA00023295"/>
    </source>
</evidence>
<keyword evidence="3 9" id="KW-0964">Secreted</keyword>
<dbReference type="OrthoDB" id="4781at2759"/>
<dbReference type="GO" id="GO:0010411">
    <property type="term" value="P:xyloglucan metabolic process"/>
    <property type="evidence" value="ECO:0007669"/>
    <property type="project" value="InterPro"/>
</dbReference>
<evidence type="ECO:0000256" key="6">
    <source>
        <dbReference type="ARBA" id="ARBA00023157"/>
    </source>
</evidence>
<evidence type="ECO:0000256" key="8">
    <source>
        <dbReference type="PIRSR" id="PIRSR005604-1"/>
    </source>
</evidence>
<dbReference type="Proteomes" id="UP001141552">
    <property type="component" value="Unassembled WGS sequence"/>
</dbReference>
<keyword evidence="7 9" id="KW-0326">Glycosidase</keyword>
<comment type="similarity">
    <text evidence="9">Belongs to the glycosyl hydrolase 16 family.</text>
</comment>
<name>A0A9Q0F635_9ROSI</name>
<evidence type="ECO:0000313" key="11">
    <source>
        <dbReference type="EMBL" id="KAJ4825432.1"/>
    </source>
</evidence>
<dbReference type="GO" id="GO:0016762">
    <property type="term" value="F:xyloglucan:xyloglucosyl transferase activity"/>
    <property type="evidence" value="ECO:0007669"/>
    <property type="project" value="UniProtKB-EC"/>
</dbReference>
<evidence type="ECO:0000256" key="3">
    <source>
        <dbReference type="ARBA" id="ARBA00022525"/>
    </source>
</evidence>
<evidence type="ECO:0000256" key="9">
    <source>
        <dbReference type="RuleBase" id="RU361120"/>
    </source>
</evidence>
<proteinExistence type="inferred from homology"/>